<organism evidence="5 6">
    <name type="scientific">Paenibacillus vulneris</name>
    <dbReference type="NCBI Taxonomy" id="1133364"/>
    <lineage>
        <taxon>Bacteria</taxon>
        <taxon>Bacillati</taxon>
        <taxon>Bacillota</taxon>
        <taxon>Bacilli</taxon>
        <taxon>Bacillales</taxon>
        <taxon>Paenibacillaceae</taxon>
        <taxon>Paenibacillus</taxon>
    </lineage>
</organism>
<feature type="domain" description="Cadherin-like beta-sandwich-like" evidence="2">
    <location>
        <begin position="1540"/>
        <end position="1629"/>
    </location>
</feature>
<evidence type="ECO:0000313" key="6">
    <source>
        <dbReference type="Proteomes" id="UP001597180"/>
    </source>
</evidence>
<accession>A0ABW3UVK4</accession>
<sequence>MSARFGFKQKWKKGMNLTFSAALLFGSIVGVVPQKAAAAPTVMTGPGGVADGLISWVNLSVADSVYSTATVPIAPTVAGAIHHVNDLAGGRNWQNASTAQYKPDAINYNPGLTKGSTNGFLSLNKFNVDDLSREVFSVQSNATNNAGFPWELGGDFPDSIPGEKAKYTRDTISSYFGTDVATRQSRSLDTDQQNSTNTHVMHVSNLFNSSENKHEWALSLDGKRIGEPAVITPYTPSKFNSQEGITTTYYFGAGHSSVLNGATSELIVYNRPLEPEERKQVNSYLGIKYGLTIKKPDGTGIEEYIDSNKGVFWNPGNSTDATYRITGLGRDDASALKQKQSVSQEDNALVTIALGDKIDASNAAVTGFDINNDRSFFMFGDNNKSTDFTEDVADSGAPTGLKSMPRQFTVQKTNNWADAGITLSLDQSVMQSRYTYYLLINGKFDKNLRLTNGKVQLNTNKFGNVATFTFAREKQMVPAGLDTDLISWFELTKGWEAAGSPISPDGKYINKIQDLADPSREWNPYSSTASSGQLLSNLGKKMINYHDVTVPQTGSRVMFDTNLPFSTLPASNQREVYSVQIAGTRGFPWELGGARSGITKYIKTDITADFGTTATKTVTPTKDITRPHLLNVWSGVGDWGLSVNGYQEKSDSTNTTQWNTVTTFNHYIGGAHNQPMNDGNVAEVLVFDNKLSDIDRQKVSSYFALKYGLTLTSPDGSTPVNYIASDGTTTMWTAANNAGYGYRITGIGKDGALDQRMSRSEEDGALVAVAIGNGDSDSDSDGDHFESTNEDNPTVIDVEKSFFTFSDNNAATNYTLKTNHAPGTTEHYLKRMERVFKVEASPNWKNNTEQNVTFKLLSNDAAAPIDNYYLLTSEDGVNFNDPVEANKLSGSYEVKINSNDVKYFTFARTYRDELQTVVGGSPAYVEEKYTAESWAAYQTALSNASAVLVDGTATQKQIDQAKDALTAAMNGLVLKVPKLESASIDAASKTITLKFDYPVKLTAADVKDGFTVTVEGQQIPIESILVDTTNAKIVTIKLPDGVDVNSSRIVAVEYDKTNGNLKGTNDNVVDNFSRNAEDPFFATLTITEPSGNTVTIPKPEIKGTSEPGSTVTAIVYDHGGHIVATPTVTVKGDGTWSFAPGTNLPDGDYTFEVTAEKDGKTAKKTKALTVAVPDTALFITKPSGSTVTESKPEFAGTTEPGSTVTAVVYDHAGHIVATPTVTVNGDGTWSFAPETDLPDGDYTFEVTAVKNGKTTKKTKALTVATKETALVITKPGGSTVTESKPEFAGTTEPGSTVTSVVYDHAGHIVATPTVTVNGDGTWSFTPSVDLAPGEYKVEVTATKNGKMVTKTKTFTVAVVDKTALQAKVNDIKSENLEKNAYTPESWQVLQDALKQAEKVLNDPNATQAEVNAALAALNDARNRLVSVNGELGLVSLQVGDANGNPIALTPAFDGRQLNYKAVVSNEVTTVGIDPQALHSGSKVAITLNGNPVSASDWNNLPLKEGLNTIQVQVTGPDGKQTTYTMEIIRTTNKLVSLTPSNGGLNPAFESDKEAYSMTVSGSVYQLQWTPVALDPGAKIEIAVNGGTFSEVASGATSAALPLNPGVNTVTVKVTDRDGRIKEYTITVIRATSSGNNRPSGGGGGGSASNSGYIVTTVNDNQTSFATQTAGQDGVATVKIDGDKLNGILSQGGAQHLAIRVPGDGDVQVQGLTAAMVKQLKDTGSSLEIGNLLAIYPVPSSQLDLSEIAKQFGDAALGDIAVNVTIRLSEQALIDNARSRAVNGGYELLVNPVS</sequence>
<feature type="domain" description="Bacterial Ig-like" evidence="3">
    <location>
        <begin position="1188"/>
        <end position="1263"/>
    </location>
</feature>
<feature type="domain" description="Bacterial Ig-like" evidence="3">
    <location>
        <begin position="1281"/>
        <end position="1356"/>
    </location>
</feature>
<feature type="signal peptide" evidence="1">
    <location>
        <begin position="1"/>
        <end position="38"/>
    </location>
</feature>
<dbReference type="InterPro" id="IPR044016">
    <property type="entry name" value="Big_13"/>
</dbReference>
<feature type="non-terminal residue" evidence="5">
    <location>
        <position position="1793"/>
    </location>
</feature>
<evidence type="ECO:0000259" key="3">
    <source>
        <dbReference type="Pfam" id="PF19077"/>
    </source>
</evidence>
<dbReference type="Proteomes" id="UP001597180">
    <property type="component" value="Unassembled WGS sequence"/>
</dbReference>
<dbReference type="RefSeq" id="WP_345593859.1">
    <property type="nucleotide sequence ID" value="NZ_BAABJG010000049.1"/>
</dbReference>
<protein>
    <submittedName>
        <fullName evidence="5">Cadherin-like beta sandwich domain-containing protein</fullName>
    </submittedName>
</protein>
<name>A0ABW3UVK4_9BACL</name>
<feature type="domain" description="Bacterial Ig-like" evidence="3">
    <location>
        <begin position="1092"/>
        <end position="1172"/>
    </location>
</feature>
<dbReference type="Pfam" id="PF19077">
    <property type="entry name" value="Big_13"/>
    <property type="match status" value="3"/>
</dbReference>
<dbReference type="InterPro" id="IPR025883">
    <property type="entry name" value="Cadherin-like_domain"/>
</dbReference>
<feature type="domain" description="Cadherin-like beta-sandwich-like" evidence="2">
    <location>
        <begin position="1447"/>
        <end position="1529"/>
    </location>
</feature>
<proteinExistence type="predicted"/>
<comment type="caution">
    <text evidence="5">The sequence shown here is derived from an EMBL/GenBank/DDBJ whole genome shotgun (WGS) entry which is preliminary data.</text>
</comment>
<keyword evidence="1" id="KW-0732">Signal</keyword>
<reference evidence="6" key="1">
    <citation type="journal article" date="2019" name="Int. J. Syst. Evol. Microbiol.">
        <title>The Global Catalogue of Microorganisms (GCM) 10K type strain sequencing project: providing services to taxonomists for standard genome sequencing and annotation.</title>
        <authorList>
            <consortium name="The Broad Institute Genomics Platform"/>
            <consortium name="The Broad Institute Genome Sequencing Center for Infectious Disease"/>
            <person name="Wu L."/>
            <person name="Ma J."/>
        </authorList>
    </citation>
    <scope>NUCLEOTIDE SEQUENCE [LARGE SCALE GENOMIC DNA]</scope>
    <source>
        <strain evidence="6">CCUG 53270</strain>
    </source>
</reference>
<feature type="chain" id="PRO_5045497506" evidence="1">
    <location>
        <begin position="39"/>
        <end position="1793"/>
    </location>
</feature>
<dbReference type="Pfam" id="PF07554">
    <property type="entry name" value="FIVAR"/>
    <property type="match status" value="2"/>
</dbReference>
<dbReference type="Gene3D" id="2.60.40.10">
    <property type="entry name" value="Immunoglobulins"/>
    <property type="match status" value="4"/>
</dbReference>
<dbReference type="InterPro" id="IPR013783">
    <property type="entry name" value="Ig-like_fold"/>
</dbReference>
<dbReference type="InterPro" id="IPR028059">
    <property type="entry name" value="SWM_rpt"/>
</dbReference>
<evidence type="ECO:0000313" key="5">
    <source>
        <dbReference type="EMBL" id="MFD1224870.1"/>
    </source>
</evidence>
<feature type="domain" description="DUF8202" evidence="4">
    <location>
        <begin position="277"/>
        <end position="459"/>
    </location>
</feature>
<dbReference type="Gene3D" id="1.20.1270.70">
    <property type="entry name" value="Designed single chain three-helix bundle"/>
    <property type="match status" value="2"/>
</dbReference>
<dbReference type="Pfam" id="PF13753">
    <property type="entry name" value="SWM_repeat"/>
    <property type="match status" value="1"/>
</dbReference>
<feature type="domain" description="DUF8202" evidence="4">
    <location>
        <begin position="695"/>
        <end position="893"/>
    </location>
</feature>
<dbReference type="Pfam" id="PF12733">
    <property type="entry name" value="Cadherin-like"/>
    <property type="match status" value="2"/>
</dbReference>
<dbReference type="EMBL" id="JBHTLU010000052">
    <property type="protein sequence ID" value="MFD1224870.1"/>
    <property type="molecule type" value="Genomic_DNA"/>
</dbReference>
<dbReference type="Pfam" id="PF26628">
    <property type="entry name" value="DUF8202"/>
    <property type="match status" value="2"/>
</dbReference>
<evidence type="ECO:0000259" key="4">
    <source>
        <dbReference type="Pfam" id="PF26628"/>
    </source>
</evidence>
<gene>
    <name evidence="5" type="ORF">ACFQ4B_32650</name>
</gene>
<keyword evidence="6" id="KW-1185">Reference proteome</keyword>
<evidence type="ECO:0000259" key="2">
    <source>
        <dbReference type="Pfam" id="PF12733"/>
    </source>
</evidence>
<evidence type="ECO:0000256" key="1">
    <source>
        <dbReference type="SAM" id="SignalP"/>
    </source>
</evidence>
<dbReference type="InterPro" id="IPR058515">
    <property type="entry name" value="DUF8202"/>
</dbReference>